<evidence type="ECO:0000256" key="9">
    <source>
        <dbReference type="SAM" id="Phobius"/>
    </source>
</evidence>
<sequence>MTNSVTNAKEKEIFGHPIGLYVLFFTELWERFSYYGMRALLVLYVATSATAVDPGLGWSNGDAIWLYGWYTMLVYVASIPGGYIADKFLGQKKTVMLGGFLLCAGHLVLAIPNEIAFFAGLLLIILGVGGLKPNISTMVGGLYKEGDIRRDSGFTIFYIGINIGAFLSSIIVGLVAYYYGWHYGFGLAGIGMLIGQAVFIAGQKHLKHVGNFIGADDSGVNPEVMKKPLTKIEKDRVIVLLISFLIVVVFWGAFEQAGGLMNLYTDAKVDRTVGLSWLEEIPAAVFQSLNAGYIIIFGTIIGGFWIWWKRQGRESSSLFKMAIGTIIMGLGYVFMMFASKEASAETFGKAAMYWVFLAYLFHTIGELCTSPVSLSFITKLAPLKYASIMMGIYFAATGFGNKLAGSIGEAAQLESYKGSLVAQKEQIYNFTEKDTIKVKKLVDGEKKIVKVFDYAINEDNNFSIKTKVYLDGDKVVFDEYEKGTNINNLIDLTKVNTEDKKPEEIAKAKEEKQKELESLKAYLKENEATAQNPLHAKLAFEKDKDKAQITENKGDGKDYGFKFVIEEEQSKQEYKIFTFLVIFTVAFGLLLILFLKKLKKLTHGAEDNEGVDFGENEGYELADPEIND</sequence>
<dbReference type="PANTHER" id="PTHR23517:SF15">
    <property type="entry name" value="PROTON-DEPENDENT OLIGOPEPTIDE FAMILY TRANSPORT PROTEIN"/>
    <property type="match status" value="1"/>
</dbReference>
<keyword evidence="5" id="KW-0653">Protein transport</keyword>
<reference evidence="10 11" key="1">
    <citation type="submission" date="2018-04" db="EMBL/GenBank/DDBJ databases">
        <title>Genomic Encyclopedia of Archaeal and Bacterial Type Strains, Phase II (KMG-II): from individual species to whole genera.</title>
        <authorList>
            <person name="Goeker M."/>
        </authorList>
    </citation>
    <scope>NUCLEOTIDE SEQUENCE [LARGE SCALE GENOMIC DNA]</scope>
    <source>
        <strain evidence="10 11">DSM 25731</strain>
    </source>
</reference>
<dbReference type="AlphaFoldDB" id="A0A2T6BSY8"/>
<dbReference type="Gene3D" id="1.20.1250.20">
    <property type="entry name" value="MFS general substrate transporter like domains"/>
    <property type="match status" value="2"/>
</dbReference>
<evidence type="ECO:0000256" key="3">
    <source>
        <dbReference type="ARBA" id="ARBA00022475"/>
    </source>
</evidence>
<dbReference type="GO" id="GO:1904680">
    <property type="term" value="F:peptide transmembrane transporter activity"/>
    <property type="evidence" value="ECO:0007669"/>
    <property type="project" value="InterPro"/>
</dbReference>
<dbReference type="CDD" id="cd17346">
    <property type="entry name" value="MFS_DtpA_like"/>
    <property type="match status" value="1"/>
</dbReference>
<feature type="transmembrane region" description="Helical" evidence="9">
    <location>
        <begin position="318"/>
        <end position="338"/>
    </location>
</feature>
<feature type="transmembrane region" description="Helical" evidence="9">
    <location>
        <begin position="117"/>
        <end position="135"/>
    </location>
</feature>
<evidence type="ECO:0000256" key="2">
    <source>
        <dbReference type="ARBA" id="ARBA00022448"/>
    </source>
</evidence>
<keyword evidence="6 9" id="KW-1133">Transmembrane helix</keyword>
<dbReference type="GO" id="GO:0006857">
    <property type="term" value="P:oligopeptide transport"/>
    <property type="evidence" value="ECO:0007669"/>
    <property type="project" value="InterPro"/>
</dbReference>
<dbReference type="InterPro" id="IPR005279">
    <property type="entry name" value="Dipep/tripep_permease"/>
</dbReference>
<keyword evidence="3" id="KW-1003">Cell membrane</keyword>
<evidence type="ECO:0000256" key="8">
    <source>
        <dbReference type="RuleBase" id="RU003755"/>
    </source>
</evidence>
<dbReference type="PROSITE" id="PS01023">
    <property type="entry name" value="PTR2_2"/>
    <property type="match status" value="1"/>
</dbReference>
<dbReference type="OrthoDB" id="9772725at2"/>
<name>A0A2T6BSY8_9FLAO</name>
<keyword evidence="4 8" id="KW-0812">Transmembrane</keyword>
<feature type="transmembrane region" description="Helical" evidence="9">
    <location>
        <begin position="576"/>
        <end position="595"/>
    </location>
</feature>
<feature type="transmembrane region" description="Helical" evidence="9">
    <location>
        <begin position="237"/>
        <end position="254"/>
    </location>
</feature>
<dbReference type="PROSITE" id="PS01022">
    <property type="entry name" value="PTR2_1"/>
    <property type="match status" value="1"/>
</dbReference>
<dbReference type="NCBIfam" id="TIGR00924">
    <property type="entry name" value="yjdL_sub1_fam"/>
    <property type="match status" value="1"/>
</dbReference>
<protein>
    <submittedName>
        <fullName evidence="10">Amino acid/peptide:H+ symporter</fullName>
    </submittedName>
</protein>
<comment type="subcellular location">
    <subcellularLocation>
        <location evidence="1">Cell membrane</location>
        <topology evidence="1">Multi-pass membrane protein</topology>
    </subcellularLocation>
    <subcellularLocation>
        <location evidence="8">Membrane</location>
        <topology evidence="8">Multi-pass membrane protein</topology>
    </subcellularLocation>
</comment>
<evidence type="ECO:0000313" key="10">
    <source>
        <dbReference type="EMBL" id="PTX59182.1"/>
    </source>
</evidence>
<dbReference type="RefSeq" id="WP_108116343.1">
    <property type="nucleotide sequence ID" value="NZ_QBKT01000010.1"/>
</dbReference>
<feature type="transmembrane region" description="Helical" evidence="9">
    <location>
        <begin position="156"/>
        <end position="179"/>
    </location>
</feature>
<evidence type="ECO:0000256" key="5">
    <source>
        <dbReference type="ARBA" id="ARBA00022856"/>
    </source>
</evidence>
<evidence type="ECO:0000256" key="6">
    <source>
        <dbReference type="ARBA" id="ARBA00022989"/>
    </source>
</evidence>
<keyword evidence="5" id="KW-0571">Peptide transport</keyword>
<comment type="caution">
    <text evidence="10">The sequence shown here is derived from an EMBL/GenBank/DDBJ whole genome shotgun (WGS) entry which is preliminary data.</text>
</comment>
<dbReference type="InterPro" id="IPR000109">
    <property type="entry name" value="POT_fam"/>
</dbReference>
<dbReference type="EMBL" id="QBKT01000010">
    <property type="protein sequence ID" value="PTX59182.1"/>
    <property type="molecule type" value="Genomic_DNA"/>
</dbReference>
<feature type="transmembrane region" description="Helical" evidence="9">
    <location>
        <begin position="94"/>
        <end position="111"/>
    </location>
</feature>
<proteinExistence type="inferred from homology"/>
<organism evidence="10 11">
    <name type="scientific">Kordia periserrulae</name>
    <dbReference type="NCBI Taxonomy" id="701523"/>
    <lineage>
        <taxon>Bacteria</taxon>
        <taxon>Pseudomonadati</taxon>
        <taxon>Bacteroidota</taxon>
        <taxon>Flavobacteriia</taxon>
        <taxon>Flavobacteriales</taxon>
        <taxon>Flavobacteriaceae</taxon>
        <taxon>Kordia</taxon>
    </lineage>
</organism>
<keyword evidence="2 8" id="KW-0813">Transport</keyword>
<comment type="similarity">
    <text evidence="8">Belongs to the major facilitator superfamily. Proton-dependent oligopeptide transporter (POT/PTR) (TC 2.A.17) family.</text>
</comment>
<feature type="transmembrane region" description="Helical" evidence="9">
    <location>
        <begin position="350"/>
        <end position="369"/>
    </location>
</feature>
<accession>A0A2T6BSY8</accession>
<dbReference type="InterPro" id="IPR018456">
    <property type="entry name" value="PTR2_symporter_CS"/>
</dbReference>
<evidence type="ECO:0000313" key="11">
    <source>
        <dbReference type="Proteomes" id="UP000244090"/>
    </source>
</evidence>
<keyword evidence="11" id="KW-1185">Reference proteome</keyword>
<dbReference type="PANTHER" id="PTHR23517">
    <property type="entry name" value="RESISTANCE PROTEIN MDTM, PUTATIVE-RELATED-RELATED"/>
    <property type="match status" value="1"/>
</dbReference>
<dbReference type="Proteomes" id="UP000244090">
    <property type="component" value="Unassembled WGS sequence"/>
</dbReference>
<dbReference type="InterPro" id="IPR036259">
    <property type="entry name" value="MFS_trans_sf"/>
</dbReference>
<feature type="transmembrane region" description="Helical" evidence="9">
    <location>
        <begin position="185"/>
        <end position="202"/>
    </location>
</feature>
<dbReference type="InterPro" id="IPR050171">
    <property type="entry name" value="MFS_Transporters"/>
</dbReference>
<dbReference type="GO" id="GO:0005886">
    <property type="term" value="C:plasma membrane"/>
    <property type="evidence" value="ECO:0007669"/>
    <property type="project" value="UniProtKB-SubCell"/>
</dbReference>
<dbReference type="SUPFAM" id="SSF103473">
    <property type="entry name" value="MFS general substrate transporter"/>
    <property type="match status" value="1"/>
</dbReference>
<evidence type="ECO:0000256" key="7">
    <source>
        <dbReference type="ARBA" id="ARBA00023136"/>
    </source>
</evidence>
<evidence type="ECO:0000256" key="4">
    <source>
        <dbReference type="ARBA" id="ARBA00022692"/>
    </source>
</evidence>
<keyword evidence="7 9" id="KW-0472">Membrane</keyword>
<dbReference type="Pfam" id="PF00854">
    <property type="entry name" value="PTR2"/>
    <property type="match status" value="2"/>
</dbReference>
<feature type="transmembrane region" description="Helical" evidence="9">
    <location>
        <begin position="284"/>
        <end position="306"/>
    </location>
</feature>
<gene>
    <name evidence="10" type="ORF">C8N46_11011</name>
</gene>
<feature type="transmembrane region" description="Helical" evidence="9">
    <location>
        <begin position="64"/>
        <end position="85"/>
    </location>
</feature>
<evidence type="ECO:0000256" key="1">
    <source>
        <dbReference type="ARBA" id="ARBA00004651"/>
    </source>
</evidence>